<dbReference type="PhylomeDB" id="A0A068UH20"/>
<dbReference type="InterPro" id="IPR005379">
    <property type="entry name" value="FDM1-5/IDN2_XH"/>
</dbReference>
<keyword evidence="3" id="KW-1185">Reference proteome</keyword>
<sequence length="119" mass="14274">MYSDAVAQLKAEKLSSYWESRLLDPRRHPFRVAEDEGQNIYMEIIDEDDEELKNLKNELGEEVYKAVTTAWLEINEYNPRDRTPIMELWNYEQGRRATLKEGISFIFNHWKMAPKERSF</sequence>
<dbReference type="PANTHER" id="PTHR21596">
    <property type="entry name" value="RIBONUCLEASE P SUBUNIT P38"/>
    <property type="match status" value="1"/>
</dbReference>
<accession>A0A068UH20</accession>
<organism evidence="2 3">
    <name type="scientific">Coffea canephora</name>
    <name type="common">Robusta coffee</name>
    <dbReference type="NCBI Taxonomy" id="49390"/>
    <lineage>
        <taxon>Eukaryota</taxon>
        <taxon>Viridiplantae</taxon>
        <taxon>Streptophyta</taxon>
        <taxon>Embryophyta</taxon>
        <taxon>Tracheophyta</taxon>
        <taxon>Spermatophyta</taxon>
        <taxon>Magnoliopsida</taxon>
        <taxon>eudicotyledons</taxon>
        <taxon>Gunneridae</taxon>
        <taxon>Pentapetalae</taxon>
        <taxon>asterids</taxon>
        <taxon>lamiids</taxon>
        <taxon>Gentianales</taxon>
        <taxon>Rubiaceae</taxon>
        <taxon>Ixoroideae</taxon>
        <taxon>Gardenieae complex</taxon>
        <taxon>Bertiereae - Coffeeae clade</taxon>
        <taxon>Coffeeae</taxon>
        <taxon>Coffea</taxon>
    </lineage>
</organism>
<dbReference type="PANTHER" id="PTHR21596:SF3">
    <property type="entry name" value="FACTOR OF DNA METHYLATION 1-RELATED"/>
    <property type="match status" value="1"/>
</dbReference>
<dbReference type="Proteomes" id="UP000295252">
    <property type="component" value="Chromosome IV"/>
</dbReference>
<dbReference type="InterPro" id="IPR045177">
    <property type="entry name" value="FDM1-5/IDN2"/>
</dbReference>
<protein>
    <recommendedName>
        <fullName evidence="1">Factor of DNA methylation 1-5/IDN2 domain-containing protein</fullName>
    </recommendedName>
</protein>
<dbReference type="STRING" id="49390.A0A068UH20"/>
<dbReference type="EMBL" id="HG739111">
    <property type="protein sequence ID" value="CDP07726.1"/>
    <property type="molecule type" value="Genomic_DNA"/>
</dbReference>
<name>A0A068UH20_COFCA</name>
<proteinExistence type="predicted"/>
<dbReference type="Pfam" id="PF03469">
    <property type="entry name" value="XH"/>
    <property type="match status" value="1"/>
</dbReference>
<feature type="domain" description="Factor of DNA methylation 1-5/IDN2" evidence="1">
    <location>
        <begin position="4"/>
        <end position="113"/>
    </location>
</feature>
<dbReference type="OrthoDB" id="1892195at2759"/>
<dbReference type="OMA" id="VKKCCAK"/>
<evidence type="ECO:0000259" key="1">
    <source>
        <dbReference type="Pfam" id="PF03469"/>
    </source>
</evidence>
<gene>
    <name evidence="2" type="ORF">GSCOC_T00025076001</name>
</gene>
<dbReference type="Gramene" id="CDP07726">
    <property type="protein sequence ID" value="CDP07726"/>
    <property type="gene ID" value="GSCOC_T00025076001"/>
</dbReference>
<dbReference type="InParanoid" id="A0A068UH20"/>
<evidence type="ECO:0000313" key="3">
    <source>
        <dbReference type="Proteomes" id="UP000295252"/>
    </source>
</evidence>
<dbReference type="AlphaFoldDB" id="A0A068UH20"/>
<dbReference type="GO" id="GO:0080188">
    <property type="term" value="P:gene silencing by siRNA-directed DNA methylation"/>
    <property type="evidence" value="ECO:0007669"/>
    <property type="project" value="InterPro"/>
</dbReference>
<evidence type="ECO:0000313" key="2">
    <source>
        <dbReference type="EMBL" id="CDP07726.1"/>
    </source>
</evidence>
<reference evidence="3" key="1">
    <citation type="journal article" date="2014" name="Science">
        <title>The coffee genome provides insight into the convergent evolution of caffeine biosynthesis.</title>
        <authorList>
            <person name="Denoeud F."/>
            <person name="Carretero-Paulet L."/>
            <person name="Dereeper A."/>
            <person name="Droc G."/>
            <person name="Guyot R."/>
            <person name="Pietrella M."/>
            <person name="Zheng C."/>
            <person name="Alberti A."/>
            <person name="Anthony F."/>
            <person name="Aprea G."/>
            <person name="Aury J.M."/>
            <person name="Bento P."/>
            <person name="Bernard M."/>
            <person name="Bocs S."/>
            <person name="Campa C."/>
            <person name="Cenci A."/>
            <person name="Combes M.C."/>
            <person name="Crouzillat D."/>
            <person name="Da Silva C."/>
            <person name="Daddiego L."/>
            <person name="De Bellis F."/>
            <person name="Dussert S."/>
            <person name="Garsmeur O."/>
            <person name="Gayraud T."/>
            <person name="Guignon V."/>
            <person name="Jahn K."/>
            <person name="Jamilloux V."/>
            <person name="Joet T."/>
            <person name="Labadie K."/>
            <person name="Lan T."/>
            <person name="Leclercq J."/>
            <person name="Lepelley M."/>
            <person name="Leroy T."/>
            <person name="Li L.T."/>
            <person name="Librado P."/>
            <person name="Lopez L."/>
            <person name="Munoz A."/>
            <person name="Noel B."/>
            <person name="Pallavicini A."/>
            <person name="Perrotta G."/>
            <person name="Poncet V."/>
            <person name="Pot D."/>
            <person name="Priyono X."/>
            <person name="Rigoreau M."/>
            <person name="Rouard M."/>
            <person name="Rozas J."/>
            <person name="Tranchant-Dubreuil C."/>
            <person name="VanBuren R."/>
            <person name="Zhang Q."/>
            <person name="Andrade A.C."/>
            <person name="Argout X."/>
            <person name="Bertrand B."/>
            <person name="de Kochko A."/>
            <person name="Graziosi G."/>
            <person name="Henry R.J."/>
            <person name="Jayarama X."/>
            <person name="Ming R."/>
            <person name="Nagai C."/>
            <person name="Rounsley S."/>
            <person name="Sankoff D."/>
            <person name="Giuliano G."/>
            <person name="Albert V.A."/>
            <person name="Wincker P."/>
            <person name="Lashermes P."/>
        </authorList>
    </citation>
    <scope>NUCLEOTIDE SEQUENCE [LARGE SCALE GENOMIC DNA]</scope>
    <source>
        <strain evidence="3">cv. DH200-94</strain>
    </source>
</reference>